<sequence>MNRTPVNPWSWSLNLGYNQAEIIEGASRQLTCAGQTSVDAEGSPQHLQDMRNQITLALDNLEAVLNAADMGLTNITRLGIYTTDVDEAMKHLDIFGARFGPVQAAPPMTLLGVTRLAMPGLMFEIEATAVD</sequence>
<dbReference type="InterPro" id="IPR006175">
    <property type="entry name" value="YjgF/YER057c/UK114"/>
</dbReference>
<dbReference type="Pfam" id="PF01042">
    <property type="entry name" value="Ribonuc_L-PSP"/>
    <property type="match status" value="1"/>
</dbReference>
<evidence type="ECO:0000313" key="1">
    <source>
        <dbReference type="EMBL" id="TGG91750.1"/>
    </source>
</evidence>
<dbReference type="OrthoDB" id="9803101at2"/>
<keyword evidence="2" id="KW-1185">Reference proteome</keyword>
<dbReference type="AlphaFoldDB" id="A0A4Z0WBA7"/>
<reference evidence="1 2" key="1">
    <citation type="submission" date="2019-04" db="EMBL/GenBank/DDBJ databases">
        <title>Natronospirillum operosus gen. nov., sp. nov., a haloalkaliphilic satellite isolated from decaying biomass of laboratory culture of cyanobacterium Geitlerinema sp. and proposal of Natronospirillaceae fam. nov. and Saccharospirillaceae fam. nov.</title>
        <authorList>
            <person name="Kevbrin V."/>
            <person name="Boltyanskaya Y."/>
            <person name="Koziaeva V."/>
            <person name="Grouzdev D.S."/>
            <person name="Park M."/>
            <person name="Cho J."/>
        </authorList>
    </citation>
    <scope>NUCLEOTIDE SEQUENCE [LARGE SCALE GENOMIC DNA]</scope>
    <source>
        <strain evidence="1 2">G-116</strain>
    </source>
</reference>
<evidence type="ECO:0000313" key="2">
    <source>
        <dbReference type="Proteomes" id="UP000297475"/>
    </source>
</evidence>
<comment type="caution">
    <text evidence="1">The sequence shown here is derived from an EMBL/GenBank/DDBJ whole genome shotgun (WGS) entry which is preliminary data.</text>
</comment>
<dbReference type="PANTHER" id="PTHR43857:SF1">
    <property type="entry name" value="YJGH FAMILY PROTEIN"/>
    <property type="match status" value="1"/>
</dbReference>
<dbReference type="Proteomes" id="UP000297475">
    <property type="component" value="Unassembled WGS sequence"/>
</dbReference>
<dbReference type="PANTHER" id="PTHR43857">
    <property type="entry name" value="BLR7761 PROTEIN"/>
    <property type="match status" value="1"/>
</dbReference>
<organism evidence="1 2">
    <name type="scientific">Natronospirillum operosum</name>
    <dbReference type="NCBI Taxonomy" id="2759953"/>
    <lineage>
        <taxon>Bacteria</taxon>
        <taxon>Pseudomonadati</taxon>
        <taxon>Pseudomonadota</taxon>
        <taxon>Gammaproteobacteria</taxon>
        <taxon>Oceanospirillales</taxon>
        <taxon>Natronospirillaceae</taxon>
        <taxon>Natronospirillum</taxon>
    </lineage>
</organism>
<proteinExistence type="predicted"/>
<dbReference type="RefSeq" id="WP_135484161.1">
    <property type="nucleotide sequence ID" value="NZ_SRMF01000007.1"/>
</dbReference>
<protein>
    <submittedName>
        <fullName evidence="1">RidA family protein</fullName>
    </submittedName>
</protein>
<dbReference type="Gene3D" id="3.30.1330.40">
    <property type="entry name" value="RutC-like"/>
    <property type="match status" value="1"/>
</dbReference>
<dbReference type="SUPFAM" id="SSF55298">
    <property type="entry name" value="YjgF-like"/>
    <property type="match status" value="1"/>
</dbReference>
<name>A0A4Z0WBA7_9GAMM</name>
<accession>A0A4Z0WBA7</accession>
<gene>
    <name evidence="1" type="ORF">E4656_15285</name>
</gene>
<dbReference type="EMBL" id="SRMF01000007">
    <property type="protein sequence ID" value="TGG91750.1"/>
    <property type="molecule type" value="Genomic_DNA"/>
</dbReference>
<dbReference type="InterPro" id="IPR035959">
    <property type="entry name" value="RutC-like_sf"/>
</dbReference>